<dbReference type="InterPro" id="IPR000182">
    <property type="entry name" value="GNAT_dom"/>
</dbReference>
<dbReference type="PANTHER" id="PTHR13947">
    <property type="entry name" value="GNAT FAMILY N-ACETYLTRANSFERASE"/>
    <property type="match status" value="1"/>
</dbReference>
<dbReference type="InterPro" id="IPR050769">
    <property type="entry name" value="NAT_camello-type"/>
</dbReference>
<dbReference type="OrthoDB" id="5419426at2"/>
<dbReference type="PROSITE" id="PS51186">
    <property type="entry name" value="GNAT"/>
    <property type="match status" value="1"/>
</dbReference>
<reference evidence="4" key="1">
    <citation type="submission" date="2015-09" db="EMBL/GenBank/DDBJ databases">
        <title>Complete sequence of Algoriphagus sp. M8-2.</title>
        <authorList>
            <person name="Shintani M."/>
        </authorList>
    </citation>
    <scope>NUCLEOTIDE SEQUENCE [LARGE SCALE GENOMIC DNA]</scope>
    <source>
        <strain evidence="4">M8-2</strain>
    </source>
</reference>
<dbReference type="SUPFAM" id="SSF55729">
    <property type="entry name" value="Acyl-CoA N-acyltransferases (Nat)"/>
    <property type="match status" value="1"/>
</dbReference>
<accession>A0A142EIN8</accession>
<organism evidence="3 4">
    <name type="scientific">Algoriphagus sanaruensis</name>
    <dbReference type="NCBI Taxonomy" id="1727163"/>
    <lineage>
        <taxon>Bacteria</taxon>
        <taxon>Pseudomonadati</taxon>
        <taxon>Bacteroidota</taxon>
        <taxon>Cytophagia</taxon>
        <taxon>Cytophagales</taxon>
        <taxon>Cyclobacteriaceae</taxon>
        <taxon>Algoriphagus</taxon>
    </lineage>
</organism>
<dbReference type="Pfam" id="PF00583">
    <property type="entry name" value="Acetyltransf_1"/>
    <property type="match status" value="1"/>
</dbReference>
<evidence type="ECO:0000313" key="3">
    <source>
        <dbReference type="EMBL" id="AMQ54993.1"/>
    </source>
</evidence>
<dbReference type="PANTHER" id="PTHR13947:SF37">
    <property type="entry name" value="LD18367P"/>
    <property type="match status" value="1"/>
</dbReference>
<proteinExistence type="predicted"/>
<dbReference type="AlphaFoldDB" id="A0A142EIN8"/>
<feature type="domain" description="N-acetyltransferase" evidence="2">
    <location>
        <begin position="4"/>
        <end position="160"/>
    </location>
</feature>
<reference evidence="3 4" key="2">
    <citation type="journal article" date="2016" name="Genome Announc.">
        <title>Complete Genome Sequence of Algoriphagus sp. Strain M8-2, Isolated from a Brackish Lake.</title>
        <authorList>
            <person name="Muraguchi Y."/>
            <person name="Kushimoto K."/>
            <person name="Ohtsubo Y."/>
            <person name="Suzuki T."/>
            <person name="Dohra H."/>
            <person name="Kimbara K."/>
            <person name="Shintani M."/>
        </authorList>
    </citation>
    <scope>NUCLEOTIDE SEQUENCE [LARGE SCALE GENOMIC DNA]</scope>
    <source>
        <strain evidence="3 4">M8-2</strain>
    </source>
</reference>
<keyword evidence="4" id="KW-1185">Reference proteome</keyword>
<dbReference type="STRING" id="1727163.AO498_01225"/>
<dbReference type="EMBL" id="CP012836">
    <property type="protein sequence ID" value="AMQ54993.1"/>
    <property type="molecule type" value="Genomic_DNA"/>
</dbReference>
<name>A0A142EIN8_9BACT</name>
<dbReference type="CDD" id="cd04301">
    <property type="entry name" value="NAT_SF"/>
    <property type="match status" value="1"/>
</dbReference>
<dbReference type="Proteomes" id="UP000073816">
    <property type="component" value="Chromosome"/>
</dbReference>
<dbReference type="Gene3D" id="3.40.630.30">
    <property type="match status" value="1"/>
</dbReference>
<evidence type="ECO:0000259" key="2">
    <source>
        <dbReference type="PROSITE" id="PS51186"/>
    </source>
</evidence>
<dbReference type="KEGG" id="alm:AO498_01225"/>
<evidence type="ECO:0000313" key="4">
    <source>
        <dbReference type="Proteomes" id="UP000073816"/>
    </source>
</evidence>
<dbReference type="PATRIC" id="fig|1727163.4.peg.253"/>
<dbReference type="GO" id="GO:0008080">
    <property type="term" value="F:N-acetyltransferase activity"/>
    <property type="evidence" value="ECO:0007669"/>
    <property type="project" value="InterPro"/>
</dbReference>
<gene>
    <name evidence="3" type="ORF">AO498_01225</name>
</gene>
<protein>
    <submittedName>
        <fullName evidence="3">GCN5 family acetyltransferase</fullName>
    </submittedName>
</protein>
<dbReference type="InterPro" id="IPR016181">
    <property type="entry name" value="Acyl_CoA_acyltransferase"/>
</dbReference>
<evidence type="ECO:0000256" key="1">
    <source>
        <dbReference type="ARBA" id="ARBA00022679"/>
    </source>
</evidence>
<dbReference type="RefSeq" id="WP_067542615.1">
    <property type="nucleotide sequence ID" value="NZ_CP012836.1"/>
</dbReference>
<keyword evidence="1 3" id="KW-0808">Transferase</keyword>
<sequence>MTNYSIRNHLIPGDLSKLANLHAKIYFEEHGFEIGFEAYVMESVVEFFRQYDPNLDRVWIVEENEVIVGFVLLMHRPQNEAQLRYFILEKSHRGKGIGSKLMQEWMDFFREKNYRSAYLYTTSGLDPAIHLYEKHGFKKISEQISTDFGIRMLEMYYRLDQL</sequence>